<reference evidence="1 2" key="1">
    <citation type="journal article" date="2009" name="Nature">
        <title>The Sorghum bicolor genome and the diversification of grasses.</title>
        <authorList>
            <person name="Paterson A.H."/>
            <person name="Bowers J.E."/>
            <person name="Bruggmann R."/>
            <person name="Dubchak I."/>
            <person name="Grimwood J."/>
            <person name="Gundlach H."/>
            <person name="Haberer G."/>
            <person name="Hellsten U."/>
            <person name="Mitros T."/>
            <person name="Poliakov A."/>
            <person name="Schmutz J."/>
            <person name="Spannagl M."/>
            <person name="Tang H."/>
            <person name="Wang X."/>
            <person name="Wicker T."/>
            <person name="Bharti A.K."/>
            <person name="Chapman J."/>
            <person name="Feltus F.A."/>
            <person name="Gowik U."/>
            <person name="Grigoriev I.V."/>
            <person name="Lyons E."/>
            <person name="Maher C.A."/>
            <person name="Martis M."/>
            <person name="Narechania A."/>
            <person name="Otillar R.P."/>
            <person name="Penning B.W."/>
            <person name="Salamov A.A."/>
            <person name="Wang Y."/>
            <person name="Zhang L."/>
            <person name="Carpita N.C."/>
            <person name="Freeling M."/>
            <person name="Gingle A.R."/>
            <person name="Hash C.T."/>
            <person name="Keller B."/>
            <person name="Klein P."/>
            <person name="Kresovich S."/>
            <person name="McCann M.C."/>
            <person name="Ming R."/>
            <person name="Peterson D.G."/>
            <person name="Mehboob-ur-Rahman"/>
            <person name="Ware D."/>
            <person name="Westhoff P."/>
            <person name="Mayer K.F."/>
            <person name="Messing J."/>
            <person name="Rokhsar D.S."/>
        </authorList>
    </citation>
    <scope>NUCLEOTIDE SEQUENCE [LARGE SCALE GENOMIC DNA]</scope>
    <source>
        <strain evidence="2">cv. BTx623</strain>
    </source>
</reference>
<name>A0A1W0W258_SORBI</name>
<gene>
    <name evidence="1" type="ORF">SORBI_3002G041333</name>
</gene>
<sequence length="194" mass="22230">MERVVSKVAELIDPHTRRWDEQLVKNIFWEEDVVNILGIPTHYDRDEMVAWQFNFNTKGEFSVKSACHVLGDAEEQQRERHRGEGSAMSATPKIKHFLWRVAHNRLASKLNIISTRGVVAVLLWTWWDAVFVSMVSDNIKMDTLGKDVQLVVTPQPKWCPPGRVPLKINFDGPFVHETNIGAWGFIVGLFGSTY</sequence>
<evidence type="ECO:0000313" key="2">
    <source>
        <dbReference type="Proteomes" id="UP000000768"/>
    </source>
</evidence>
<evidence type="ECO:0008006" key="3">
    <source>
        <dbReference type="Google" id="ProtNLM"/>
    </source>
</evidence>
<accession>A0A1W0W258</accession>
<organism evidence="1 2">
    <name type="scientific">Sorghum bicolor</name>
    <name type="common">Sorghum</name>
    <name type="synonym">Sorghum vulgare</name>
    <dbReference type="NCBI Taxonomy" id="4558"/>
    <lineage>
        <taxon>Eukaryota</taxon>
        <taxon>Viridiplantae</taxon>
        <taxon>Streptophyta</taxon>
        <taxon>Embryophyta</taxon>
        <taxon>Tracheophyta</taxon>
        <taxon>Spermatophyta</taxon>
        <taxon>Magnoliopsida</taxon>
        <taxon>Liliopsida</taxon>
        <taxon>Poales</taxon>
        <taxon>Poaceae</taxon>
        <taxon>PACMAD clade</taxon>
        <taxon>Panicoideae</taxon>
        <taxon>Andropogonodae</taxon>
        <taxon>Andropogoneae</taxon>
        <taxon>Sorghinae</taxon>
        <taxon>Sorghum</taxon>
    </lineage>
</organism>
<proteinExistence type="predicted"/>
<evidence type="ECO:0000313" key="1">
    <source>
        <dbReference type="EMBL" id="OQU88474.1"/>
    </source>
</evidence>
<dbReference type="Proteomes" id="UP000000768">
    <property type="component" value="Chromosome 2"/>
</dbReference>
<reference evidence="2" key="2">
    <citation type="journal article" date="2018" name="Plant J.">
        <title>The Sorghum bicolor reference genome: improved assembly, gene annotations, a transcriptome atlas, and signatures of genome organization.</title>
        <authorList>
            <person name="McCormick R.F."/>
            <person name="Truong S.K."/>
            <person name="Sreedasyam A."/>
            <person name="Jenkins J."/>
            <person name="Shu S."/>
            <person name="Sims D."/>
            <person name="Kennedy M."/>
            <person name="Amirebrahimi M."/>
            <person name="Weers B.D."/>
            <person name="McKinley B."/>
            <person name="Mattison A."/>
            <person name="Morishige D.T."/>
            <person name="Grimwood J."/>
            <person name="Schmutz J."/>
            <person name="Mullet J.E."/>
        </authorList>
    </citation>
    <scope>NUCLEOTIDE SEQUENCE [LARGE SCALE GENOMIC DNA]</scope>
    <source>
        <strain evidence="2">cv. BTx623</strain>
    </source>
</reference>
<keyword evidence="2" id="KW-1185">Reference proteome</keyword>
<dbReference type="AlphaFoldDB" id="A0A1W0W258"/>
<protein>
    <recommendedName>
        <fullName evidence="3">Reverse transcriptase zinc-binding domain-containing protein</fullName>
    </recommendedName>
</protein>
<dbReference type="Gramene" id="OQU88474">
    <property type="protein sequence ID" value="OQU88474"/>
    <property type="gene ID" value="SORBI_3002G041333"/>
</dbReference>
<dbReference type="InParanoid" id="A0A1W0W258"/>
<dbReference type="EMBL" id="CM000761">
    <property type="protein sequence ID" value="OQU88474.1"/>
    <property type="molecule type" value="Genomic_DNA"/>
</dbReference>